<comment type="caution">
    <text evidence="2">The sequence shown here is derived from an EMBL/GenBank/DDBJ whole genome shotgun (WGS) entry which is preliminary data.</text>
</comment>
<feature type="transmembrane region" description="Helical" evidence="1">
    <location>
        <begin position="27"/>
        <end position="54"/>
    </location>
</feature>
<dbReference type="AlphaFoldDB" id="A0A9D1Z8J3"/>
<protein>
    <submittedName>
        <fullName evidence="2">Uncharacterized protein</fullName>
    </submittedName>
</protein>
<keyword evidence="1" id="KW-0812">Transmembrane</keyword>
<evidence type="ECO:0000313" key="2">
    <source>
        <dbReference type="EMBL" id="HIY78012.1"/>
    </source>
</evidence>
<evidence type="ECO:0000313" key="3">
    <source>
        <dbReference type="Proteomes" id="UP000824135"/>
    </source>
</evidence>
<evidence type="ECO:0000256" key="1">
    <source>
        <dbReference type="SAM" id="Phobius"/>
    </source>
</evidence>
<gene>
    <name evidence="2" type="ORF">H9728_03110</name>
</gene>
<dbReference type="EMBL" id="DXCO01000024">
    <property type="protein sequence ID" value="HIY78012.1"/>
    <property type="molecule type" value="Genomic_DNA"/>
</dbReference>
<reference evidence="2" key="2">
    <citation type="submission" date="2021-04" db="EMBL/GenBank/DDBJ databases">
        <authorList>
            <person name="Gilroy R."/>
        </authorList>
    </citation>
    <scope>NUCLEOTIDE SEQUENCE</scope>
    <source>
        <strain evidence="2">CHK199-9574</strain>
    </source>
</reference>
<reference evidence="2" key="1">
    <citation type="journal article" date="2021" name="PeerJ">
        <title>Extensive microbial diversity within the chicken gut microbiome revealed by metagenomics and culture.</title>
        <authorList>
            <person name="Gilroy R."/>
            <person name="Ravi A."/>
            <person name="Getino M."/>
            <person name="Pursley I."/>
            <person name="Horton D.L."/>
            <person name="Alikhan N.F."/>
            <person name="Baker D."/>
            <person name="Gharbi K."/>
            <person name="Hall N."/>
            <person name="Watson M."/>
            <person name="Adriaenssens E.M."/>
            <person name="Foster-Nyarko E."/>
            <person name="Jarju S."/>
            <person name="Secka A."/>
            <person name="Antonio M."/>
            <person name="Oren A."/>
            <person name="Chaudhuri R.R."/>
            <person name="La Ragione R."/>
            <person name="Hildebrand F."/>
            <person name="Pallen M.J."/>
        </authorList>
    </citation>
    <scope>NUCLEOTIDE SEQUENCE</scope>
    <source>
        <strain evidence="2">CHK199-9574</strain>
    </source>
</reference>
<keyword evidence="1" id="KW-1133">Transmembrane helix</keyword>
<dbReference type="Proteomes" id="UP000824135">
    <property type="component" value="Unassembled WGS sequence"/>
</dbReference>
<sequence length="237" mass="26236">MMAQELIKGEETTSSGPVLGKLVAKTALFTLAGILALVLILFGVFTIFFPSFMVTVSDKLGMDKVCTYYAVSVYNRSNDISDLADVVERGYQSHSWGTVSKYGKKLINRKDFGEFCDLKDIEAENGEEGALIAGTYDQYIVGLIAEAMYRQNDEENALDTAFYLNREVFPANNAVVSLSLIVMNEGDVAFAERIYEELNTLYETVNFDSEEDGENLEMLIGMMRDFISSEGSAAEAD</sequence>
<organism evidence="2 3">
    <name type="scientific">Candidatus Borkfalkia excrementavium</name>
    <dbReference type="NCBI Taxonomy" id="2838505"/>
    <lineage>
        <taxon>Bacteria</taxon>
        <taxon>Bacillati</taxon>
        <taxon>Bacillota</taxon>
        <taxon>Clostridia</taxon>
        <taxon>Christensenellales</taxon>
        <taxon>Christensenellaceae</taxon>
        <taxon>Candidatus Borkfalkia</taxon>
    </lineage>
</organism>
<proteinExistence type="predicted"/>
<name>A0A9D1Z8J3_9FIRM</name>
<keyword evidence="1" id="KW-0472">Membrane</keyword>
<accession>A0A9D1Z8J3</accession>